<protein>
    <recommendedName>
        <fullName evidence="1">PASTA domain-containing protein</fullName>
    </recommendedName>
</protein>
<dbReference type="AlphaFoldDB" id="A0A660SGY3"/>
<organism evidence="2 3">
    <name type="scientific">candidate division WOR-3 bacterium</name>
    <dbReference type="NCBI Taxonomy" id="2052148"/>
    <lineage>
        <taxon>Bacteria</taxon>
        <taxon>Bacteria division WOR-3</taxon>
    </lineage>
</organism>
<evidence type="ECO:0000259" key="1">
    <source>
        <dbReference type="PROSITE" id="PS51178"/>
    </source>
</evidence>
<dbReference type="CDD" id="cd06577">
    <property type="entry name" value="PASTA_pknB"/>
    <property type="match status" value="3"/>
</dbReference>
<dbReference type="PROSITE" id="PS51178">
    <property type="entry name" value="PASTA"/>
    <property type="match status" value="3"/>
</dbReference>
<dbReference type="SMART" id="SM00740">
    <property type="entry name" value="PASTA"/>
    <property type="match status" value="3"/>
</dbReference>
<accession>A0A660SGY3</accession>
<dbReference type="EMBL" id="QNBE01000097">
    <property type="protein sequence ID" value="RKX69240.1"/>
    <property type="molecule type" value="Genomic_DNA"/>
</dbReference>
<comment type="caution">
    <text evidence="2">The sequence shown here is derived from an EMBL/GenBank/DDBJ whole genome shotgun (WGS) entry which is preliminary data.</text>
</comment>
<name>A0A660SGY3_UNCW3</name>
<proteinExistence type="predicted"/>
<dbReference type="Proteomes" id="UP000268469">
    <property type="component" value="Unassembled WGS sequence"/>
</dbReference>
<feature type="domain" description="PASTA" evidence="1">
    <location>
        <begin position="100"/>
        <end position="165"/>
    </location>
</feature>
<evidence type="ECO:0000313" key="3">
    <source>
        <dbReference type="Proteomes" id="UP000268469"/>
    </source>
</evidence>
<sequence>MRRFLIGLALLLFIFALGLLVFNFLIMPRLVKGKEVPVPDLIGKTITDAKRIVAENNLNLYIESHRPDPVYPESVIIIQDPLPGSYVVIGRQISVVVSTGIERIRIPDLAGLQLEKGMIILKNRGLRVAVESIPSDTPAGFILTTDPPPDSLVRIKSRVLVMVSSGPEFVMPLVEGKTLSEALDLLKDLEINLKVDSAEATGDTNLIILQFPDAGTRLHPGDSVRLLVAR</sequence>
<dbReference type="Gene3D" id="3.30.10.20">
    <property type="match status" value="3"/>
</dbReference>
<reference evidence="2 3" key="1">
    <citation type="submission" date="2018-06" db="EMBL/GenBank/DDBJ databases">
        <title>Extensive metabolic versatility and redundancy in microbially diverse, dynamic hydrothermal sediments.</title>
        <authorList>
            <person name="Dombrowski N."/>
            <person name="Teske A."/>
            <person name="Baker B.J."/>
        </authorList>
    </citation>
    <scope>NUCLEOTIDE SEQUENCE [LARGE SCALE GENOMIC DNA]</scope>
    <source>
        <strain evidence="2">B36_G15</strain>
    </source>
</reference>
<feature type="domain" description="PASTA" evidence="1">
    <location>
        <begin position="33"/>
        <end position="99"/>
    </location>
</feature>
<feature type="domain" description="PASTA" evidence="1">
    <location>
        <begin position="166"/>
        <end position="230"/>
    </location>
</feature>
<gene>
    <name evidence="2" type="ORF">DRP53_08830</name>
</gene>
<dbReference type="InterPro" id="IPR005543">
    <property type="entry name" value="PASTA_dom"/>
</dbReference>
<evidence type="ECO:0000313" key="2">
    <source>
        <dbReference type="EMBL" id="RKX69240.1"/>
    </source>
</evidence>
<dbReference type="Pfam" id="PF03793">
    <property type="entry name" value="PASTA"/>
    <property type="match status" value="3"/>
</dbReference>